<evidence type="ECO:0000313" key="2">
    <source>
        <dbReference type="Proteomes" id="UP000321306"/>
    </source>
</evidence>
<proteinExistence type="predicted"/>
<dbReference type="EMBL" id="BJXB01000003">
    <property type="protein sequence ID" value="GEM45425.1"/>
    <property type="molecule type" value="Genomic_DNA"/>
</dbReference>
<evidence type="ECO:0000313" key="1">
    <source>
        <dbReference type="EMBL" id="GEM45425.1"/>
    </source>
</evidence>
<dbReference type="PANTHER" id="PTHR39186">
    <property type="entry name" value="DUF2071 FAMILY PROTEIN"/>
    <property type="match status" value="1"/>
</dbReference>
<evidence type="ECO:0008006" key="3">
    <source>
        <dbReference type="Google" id="ProtNLM"/>
    </source>
</evidence>
<gene>
    <name evidence="1" type="primary">yqjF</name>
    <name evidence="1" type="ORF">DC3_10600</name>
</gene>
<dbReference type="InterPro" id="IPR023375">
    <property type="entry name" value="ADC_dom_sf"/>
</dbReference>
<comment type="caution">
    <text evidence="1">The sequence shown here is derived from an EMBL/GenBank/DDBJ whole genome shotgun (WGS) entry which is preliminary data.</text>
</comment>
<dbReference type="Proteomes" id="UP000321306">
    <property type="component" value="Unassembled WGS sequence"/>
</dbReference>
<sequence length="248" mass="28723">MDFLKQTAHRPWPMPESPWLIYMEWENLLFLHYPVHPDVLLPHIPEGLTLETYGGFAWLSVVPFKMKNTRPRGLPAVPAVSDFLELNLRTYVTTEGKPGVFFFSLDAQNPLAVRGARLGFHLPYFDARMRWEIQQGRTRYLSTRTHNNATRGEFEASYQPVSPLPRPSKSSLDHWLTERYCLYSADSKGRIYRCNIHHLPWPLHAVQVREVKNTLGNLIGTRLFKAEYAHYSPHLAVVGWGLEQINKS</sequence>
<dbReference type="InterPro" id="IPR018644">
    <property type="entry name" value="DUF2071"/>
</dbReference>
<keyword evidence="2" id="KW-1185">Reference proteome</keyword>
<dbReference type="Gene3D" id="2.40.400.10">
    <property type="entry name" value="Acetoacetate decarboxylase-like"/>
    <property type="match status" value="1"/>
</dbReference>
<dbReference type="Pfam" id="PF09844">
    <property type="entry name" value="DUF2071"/>
    <property type="match status" value="1"/>
</dbReference>
<accession>A0A511MXU1</accession>
<dbReference type="SUPFAM" id="SSF160104">
    <property type="entry name" value="Acetoacetate decarboxylase-like"/>
    <property type="match status" value="1"/>
</dbReference>
<dbReference type="AlphaFoldDB" id="A0A511MXU1"/>
<reference evidence="1 2" key="1">
    <citation type="submission" date="2019-07" db="EMBL/GenBank/DDBJ databases">
        <title>Whole genome shotgun sequence of Deinococcus cellulosilyticus NBRC 106333.</title>
        <authorList>
            <person name="Hosoyama A."/>
            <person name="Uohara A."/>
            <person name="Ohji S."/>
            <person name="Ichikawa N."/>
        </authorList>
    </citation>
    <scope>NUCLEOTIDE SEQUENCE [LARGE SCALE GENOMIC DNA]</scope>
    <source>
        <strain evidence="1 2">NBRC 106333</strain>
    </source>
</reference>
<dbReference type="RefSeq" id="WP_186815828.1">
    <property type="nucleotide sequence ID" value="NZ_BJXB01000003.1"/>
</dbReference>
<name>A0A511MXU1_DEIC1</name>
<organism evidence="1 2">
    <name type="scientific">Deinococcus cellulosilyticus (strain DSM 18568 / NBRC 106333 / KACC 11606 / 5516J-15)</name>
    <dbReference type="NCBI Taxonomy" id="1223518"/>
    <lineage>
        <taxon>Bacteria</taxon>
        <taxon>Thermotogati</taxon>
        <taxon>Deinococcota</taxon>
        <taxon>Deinococci</taxon>
        <taxon>Deinococcales</taxon>
        <taxon>Deinococcaceae</taxon>
        <taxon>Deinococcus</taxon>
    </lineage>
</organism>
<protein>
    <recommendedName>
        <fullName evidence="3">DUF2071 domain-containing protein</fullName>
    </recommendedName>
</protein>
<dbReference type="PANTHER" id="PTHR39186:SF1">
    <property type="entry name" value="DUF2071 DOMAIN-CONTAINING PROTEIN"/>
    <property type="match status" value="1"/>
</dbReference>